<keyword evidence="3" id="KW-1185">Reference proteome</keyword>
<dbReference type="AlphaFoldDB" id="A0A399F4J7"/>
<evidence type="ECO:0000313" key="3">
    <source>
        <dbReference type="Proteomes" id="UP000265715"/>
    </source>
</evidence>
<evidence type="ECO:0000313" key="2">
    <source>
        <dbReference type="EMBL" id="RIH90586.1"/>
    </source>
</evidence>
<organism evidence="2 3">
    <name type="scientific">Calidithermus terrae</name>
    <dbReference type="NCBI Taxonomy" id="1408545"/>
    <lineage>
        <taxon>Bacteria</taxon>
        <taxon>Thermotogati</taxon>
        <taxon>Deinococcota</taxon>
        <taxon>Deinococci</taxon>
        <taxon>Thermales</taxon>
        <taxon>Thermaceae</taxon>
        <taxon>Calidithermus</taxon>
    </lineage>
</organism>
<keyword evidence="1" id="KW-0472">Membrane</keyword>
<keyword evidence="1" id="KW-0812">Transmembrane</keyword>
<evidence type="ECO:0000256" key="1">
    <source>
        <dbReference type="SAM" id="Phobius"/>
    </source>
</evidence>
<gene>
    <name evidence="2" type="ORF">Mterra_00286</name>
</gene>
<proteinExistence type="predicted"/>
<dbReference type="EMBL" id="QXDL01000006">
    <property type="protein sequence ID" value="RIH90586.1"/>
    <property type="molecule type" value="Genomic_DNA"/>
</dbReference>
<keyword evidence="1" id="KW-1133">Transmembrane helix</keyword>
<dbReference type="OrthoDB" id="25997at2"/>
<accession>A0A399F4J7</accession>
<feature type="transmembrane region" description="Helical" evidence="1">
    <location>
        <begin position="71"/>
        <end position="91"/>
    </location>
</feature>
<dbReference type="RefSeq" id="WP_119313540.1">
    <property type="nucleotide sequence ID" value="NZ_QXDL01000006.1"/>
</dbReference>
<evidence type="ECO:0008006" key="4">
    <source>
        <dbReference type="Google" id="ProtNLM"/>
    </source>
</evidence>
<sequence length="149" mass="15841">MRLSPQVIRAIGQILAVSYPLLALSTGARGVYQLCCKPGVSDYLAPAITTVAAACYLLATLGFVIRKPGTWRLAVGLLSFETAGVLLVGTLTVLEPTAIGHTAWSSFGKDYGFLPLLQPILGLVWLLWRENREAYGVVSGRAAGAEGKH</sequence>
<feature type="transmembrane region" description="Helical" evidence="1">
    <location>
        <begin position="111"/>
        <end position="128"/>
    </location>
</feature>
<reference evidence="2 3" key="1">
    <citation type="submission" date="2018-08" db="EMBL/GenBank/DDBJ databases">
        <title>Meiothermus terrae DSM 26712 genome sequencing project.</title>
        <authorList>
            <person name="Da Costa M.S."/>
            <person name="Albuquerque L."/>
            <person name="Raposo P."/>
            <person name="Froufe H.J.C."/>
            <person name="Barroso C.S."/>
            <person name="Egas C."/>
        </authorList>
    </citation>
    <scope>NUCLEOTIDE SEQUENCE [LARGE SCALE GENOMIC DNA]</scope>
    <source>
        <strain evidence="2 3">DSM 26712</strain>
    </source>
</reference>
<comment type="caution">
    <text evidence="2">The sequence shown here is derived from an EMBL/GenBank/DDBJ whole genome shotgun (WGS) entry which is preliminary data.</text>
</comment>
<protein>
    <recommendedName>
        <fullName evidence="4">Integral membrane protein</fullName>
    </recommendedName>
</protein>
<dbReference type="Proteomes" id="UP000265715">
    <property type="component" value="Unassembled WGS sequence"/>
</dbReference>
<feature type="transmembrane region" description="Helical" evidence="1">
    <location>
        <begin position="43"/>
        <end position="64"/>
    </location>
</feature>
<name>A0A399F4J7_9DEIN</name>